<sequence length="387" mass="42038">MCEVSTQPGRSIMERVRLSSWAQIGARVALARERAGFTQFQLGDRLGLHRSAVSRVEAGQRPLDALELARVAEVFGRSVDWFLTQPASVIASRRDGLSRDHDVLRLEDELERVSRDVELLHEVRTLCLPVSLLPSGVSDLDEAAAGAAAARGLLGVDSGPLLDLQGAVEKVGLLAFSFDLGPSVIDGGYVRVGDIGVALVNGTADPGRRRFNLAHELGHHLLADEYTADFGVGTARDDRESLINAFAAHLLMPGPSLRARWTQLSAGCEDFRTRLIVLAAEYRVSWSAAVSQALTLGLITRADFDLLQARRPTPADYFEIGIRFEEELKPVALAPGYAQAAVRAYRRGVISADRTIELLRNTVTAEDLPVANETPLEALKPDFESIA</sequence>
<dbReference type="AlphaFoldDB" id="A0A8J7WN42"/>
<reference evidence="3" key="1">
    <citation type="submission" date="2021-04" db="EMBL/GenBank/DDBJ databases">
        <title>Genome based classification of Actinospica acidithermotolerans sp. nov., an actinobacterium isolated from an Indonesian hot spring.</title>
        <authorList>
            <person name="Kusuma A.B."/>
            <person name="Putra K.E."/>
            <person name="Nafisah S."/>
            <person name="Loh J."/>
            <person name="Nouioui I."/>
            <person name="Goodfellow M."/>
        </authorList>
    </citation>
    <scope>NUCLEOTIDE SEQUENCE</scope>
    <source>
        <strain evidence="3">DSM 45618</strain>
    </source>
</reference>
<dbReference type="SUPFAM" id="SSF47413">
    <property type="entry name" value="lambda repressor-like DNA-binding domains"/>
    <property type="match status" value="1"/>
</dbReference>
<dbReference type="InterPro" id="IPR010359">
    <property type="entry name" value="IrrE_HExxH"/>
</dbReference>
<dbReference type="PROSITE" id="PS50943">
    <property type="entry name" value="HTH_CROC1"/>
    <property type="match status" value="1"/>
</dbReference>
<feature type="domain" description="HTH cro/C1-type" evidence="2">
    <location>
        <begin position="28"/>
        <end position="82"/>
    </location>
</feature>
<dbReference type="Pfam" id="PF01381">
    <property type="entry name" value="HTH_3"/>
    <property type="match status" value="1"/>
</dbReference>
<dbReference type="InterPro" id="IPR001387">
    <property type="entry name" value="Cro/C1-type_HTH"/>
</dbReference>
<dbReference type="Gene3D" id="1.10.260.40">
    <property type="entry name" value="lambda repressor-like DNA-binding domains"/>
    <property type="match status" value="1"/>
</dbReference>
<comment type="caution">
    <text evidence="3">The sequence shown here is derived from an EMBL/GenBank/DDBJ whole genome shotgun (WGS) entry which is preliminary data.</text>
</comment>
<comment type="similarity">
    <text evidence="1">Belongs to the short-chain fatty acyl-CoA assimilation regulator (ScfR) family.</text>
</comment>
<evidence type="ECO:0000313" key="4">
    <source>
        <dbReference type="Proteomes" id="UP000677913"/>
    </source>
</evidence>
<dbReference type="PANTHER" id="PTHR43236:SF2">
    <property type="entry name" value="BLL0069 PROTEIN"/>
    <property type="match status" value="1"/>
</dbReference>
<evidence type="ECO:0000259" key="2">
    <source>
        <dbReference type="PROSITE" id="PS50943"/>
    </source>
</evidence>
<dbReference type="RefSeq" id="WP_211466033.1">
    <property type="nucleotide sequence ID" value="NZ_JAGSXH010000017.1"/>
</dbReference>
<gene>
    <name evidence="3" type="ORF">KGA66_07485</name>
</gene>
<evidence type="ECO:0000313" key="3">
    <source>
        <dbReference type="EMBL" id="MBS2962879.1"/>
    </source>
</evidence>
<proteinExistence type="inferred from homology"/>
<dbReference type="InterPro" id="IPR052345">
    <property type="entry name" value="Rad_response_metalloprotease"/>
</dbReference>
<dbReference type="SMART" id="SM00530">
    <property type="entry name" value="HTH_XRE"/>
    <property type="match status" value="1"/>
</dbReference>
<name>A0A8J7WN42_9ACTN</name>
<dbReference type="CDD" id="cd00093">
    <property type="entry name" value="HTH_XRE"/>
    <property type="match status" value="1"/>
</dbReference>
<dbReference type="InterPro" id="IPR010982">
    <property type="entry name" value="Lambda_DNA-bd_dom_sf"/>
</dbReference>
<dbReference type="GO" id="GO:0003677">
    <property type="term" value="F:DNA binding"/>
    <property type="evidence" value="ECO:0007669"/>
    <property type="project" value="InterPro"/>
</dbReference>
<dbReference type="PANTHER" id="PTHR43236">
    <property type="entry name" value="ANTITOXIN HIGA1"/>
    <property type="match status" value="1"/>
</dbReference>
<dbReference type="EMBL" id="JAGSXH010000017">
    <property type="protein sequence ID" value="MBS2962879.1"/>
    <property type="molecule type" value="Genomic_DNA"/>
</dbReference>
<dbReference type="Pfam" id="PF06114">
    <property type="entry name" value="Peptidase_M78"/>
    <property type="match status" value="1"/>
</dbReference>
<dbReference type="Gene3D" id="1.10.10.2910">
    <property type="match status" value="1"/>
</dbReference>
<dbReference type="Proteomes" id="UP000677913">
    <property type="component" value="Unassembled WGS sequence"/>
</dbReference>
<organism evidence="3 4">
    <name type="scientific">Actinocrinis puniceicyclus</name>
    <dbReference type="NCBI Taxonomy" id="977794"/>
    <lineage>
        <taxon>Bacteria</taxon>
        <taxon>Bacillati</taxon>
        <taxon>Actinomycetota</taxon>
        <taxon>Actinomycetes</taxon>
        <taxon>Catenulisporales</taxon>
        <taxon>Actinospicaceae</taxon>
        <taxon>Actinocrinis</taxon>
    </lineage>
</organism>
<protein>
    <submittedName>
        <fullName evidence="3">ImmA/IrrE family metallo-endopeptidase</fullName>
    </submittedName>
</protein>
<accession>A0A8J7WN42</accession>
<keyword evidence="4" id="KW-1185">Reference proteome</keyword>
<evidence type="ECO:0000256" key="1">
    <source>
        <dbReference type="ARBA" id="ARBA00007227"/>
    </source>
</evidence>